<protein>
    <recommendedName>
        <fullName evidence="4">Ribose-5-phosphate isomerase A</fullName>
        <ecNumber evidence="4">5.3.1.6</ecNumber>
    </recommendedName>
    <alternativeName>
        <fullName evidence="4">Phosphoriboisomerase A</fullName>
        <shortName evidence="4">PRI</shortName>
    </alternativeName>
</protein>
<dbReference type="Pfam" id="PF06026">
    <property type="entry name" value="Rib_5-P_isom_A"/>
    <property type="match status" value="1"/>
</dbReference>
<proteinExistence type="inferred from homology"/>
<comment type="function">
    <text evidence="4">Catalyzes the reversible conversion of ribose-5-phosphate to ribulose 5-phosphate.</text>
</comment>
<comment type="subunit">
    <text evidence="4">Homodimer.</text>
</comment>
<dbReference type="Proteomes" id="UP000610960">
    <property type="component" value="Unassembled WGS sequence"/>
</dbReference>
<feature type="binding site" evidence="4">
    <location>
        <position position="123"/>
    </location>
    <ligand>
        <name>substrate</name>
    </ligand>
</feature>
<sequence>MNGKERAAAAALQYVRDGMVVGAGSGSTAQVFLEMLAGRIREEGMEVSIVPTSSEVEVNAVRLGIGGLVRQLWQVDRIDVAIDGADAIDARRNLIKGGGGALTREKIVDYWASSFIVIADEGKVVANIPGGRPIPIEVLPFAWRAVKEAVERRLGGEARLRIGSDKRGPVVTDNGNYVLDYVHPLEEIDVGAERELKSIPGVVEVGIFNGSKVSKAIIGTETGVSIME</sequence>
<organism evidence="5 6">
    <name type="scientific">Thermocladium modestius</name>
    <dbReference type="NCBI Taxonomy" id="62609"/>
    <lineage>
        <taxon>Archaea</taxon>
        <taxon>Thermoproteota</taxon>
        <taxon>Thermoprotei</taxon>
        <taxon>Thermoproteales</taxon>
        <taxon>Thermoproteaceae</taxon>
        <taxon>Thermocladium</taxon>
    </lineage>
</organism>
<dbReference type="CDD" id="cd01398">
    <property type="entry name" value="RPI_A"/>
    <property type="match status" value="1"/>
</dbReference>
<evidence type="ECO:0000313" key="5">
    <source>
        <dbReference type="EMBL" id="GGP19412.1"/>
    </source>
</evidence>
<dbReference type="RefSeq" id="WP_188595695.1">
    <property type="nucleotide sequence ID" value="NZ_BMNL01000001.1"/>
</dbReference>
<dbReference type="AlphaFoldDB" id="A0A830GTY0"/>
<dbReference type="GO" id="GO:0004751">
    <property type="term" value="F:ribose-5-phosphate isomerase activity"/>
    <property type="evidence" value="ECO:0007669"/>
    <property type="project" value="UniProtKB-UniRule"/>
</dbReference>
<dbReference type="InterPro" id="IPR020672">
    <property type="entry name" value="Ribose5P_isomerase_typA_subgr"/>
</dbReference>
<feature type="active site" description="Proton acceptor" evidence="4">
    <location>
        <position position="105"/>
    </location>
</feature>
<comment type="pathway">
    <text evidence="4">Carbohydrate degradation; pentose phosphate pathway; D-ribose 5-phosphate from D-ribulose 5-phosphate (non-oxidative stage): step 1/1.</text>
</comment>
<dbReference type="FunFam" id="3.40.50.1360:FF:000001">
    <property type="entry name" value="Ribose-5-phosphate isomerase A"/>
    <property type="match status" value="1"/>
</dbReference>
<feature type="binding site" evidence="4">
    <location>
        <begin position="25"/>
        <end position="28"/>
    </location>
    <ligand>
        <name>substrate</name>
    </ligand>
</feature>
<dbReference type="Gene3D" id="3.30.70.260">
    <property type="match status" value="1"/>
</dbReference>
<dbReference type="Gene3D" id="3.40.50.1360">
    <property type="match status" value="1"/>
</dbReference>
<dbReference type="InterPro" id="IPR037171">
    <property type="entry name" value="NagB/RpiA_transferase-like"/>
</dbReference>
<reference evidence="5" key="2">
    <citation type="submission" date="2020-09" db="EMBL/GenBank/DDBJ databases">
        <authorList>
            <person name="Sun Q."/>
            <person name="Ohkuma M."/>
        </authorList>
    </citation>
    <scope>NUCLEOTIDE SEQUENCE</scope>
    <source>
        <strain evidence="5">JCM 10088</strain>
    </source>
</reference>
<dbReference type="EC" id="5.3.1.6" evidence="4"/>
<keyword evidence="6" id="KW-1185">Reference proteome</keyword>
<dbReference type="NCBIfam" id="NF001924">
    <property type="entry name" value="PRK00702.1"/>
    <property type="match status" value="1"/>
</dbReference>
<keyword evidence="3 4" id="KW-0413">Isomerase</keyword>
<evidence type="ECO:0000256" key="3">
    <source>
        <dbReference type="ARBA" id="ARBA00023235"/>
    </source>
</evidence>
<dbReference type="GO" id="GO:0006014">
    <property type="term" value="P:D-ribose metabolic process"/>
    <property type="evidence" value="ECO:0007669"/>
    <property type="project" value="TreeGrafter"/>
</dbReference>
<feature type="binding site" evidence="4">
    <location>
        <begin position="83"/>
        <end position="86"/>
    </location>
    <ligand>
        <name>substrate</name>
    </ligand>
</feature>
<dbReference type="NCBIfam" id="TIGR00021">
    <property type="entry name" value="rpiA"/>
    <property type="match status" value="1"/>
</dbReference>
<dbReference type="GO" id="GO:0009052">
    <property type="term" value="P:pentose-phosphate shunt, non-oxidative branch"/>
    <property type="evidence" value="ECO:0007669"/>
    <property type="project" value="UniProtKB-UniRule"/>
</dbReference>
<evidence type="ECO:0000256" key="2">
    <source>
        <dbReference type="ARBA" id="ARBA00008088"/>
    </source>
</evidence>
<comment type="catalytic activity">
    <reaction evidence="1 4">
        <text>aldehydo-D-ribose 5-phosphate = D-ribulose 5-phosphate</text>
        <dbReference type="Rhea" id="RHEA:14657"/>
        <dbReference type="ChEBI" id="CHEBI:58121"/>
        <dbReference type="ChEBI" id="CHEBI:58273"/>
        <dbReference type="EC" id="5.3.1.6"/>
    </reaction>
</comment>
<comment type="caution">
    <text evidence="5">The sequence shown here is derived from an EMBL/GenBank/DDBJ whole genome shotgun (WGS) entry which is preliminary data.</text>
</comment>
<comment type="similarity">
    <text evidence="2 4">Belongs to the ribose 5-phosphate isomerase family.</text>
</comment>
<dbReference type="SUPFAM" id="SSF100950">
    <property type="entry name" value="NagB/RpiA/CoA transferase-like"/>
    <property type="match status" value="1"/>
</dbReference>
<evidence type="ECO:0000256" key="4">
    <source>
        <dbReference type="HAMAP-Rule" id="MF_00170"/>
    </source>
</evidence>
<name>A0A830GTY0_9CREN</name>
<dbReference type="PANTHER" id="PTHR11934">
    <property type="entry name" value="RIBOSE-5-PHOSPHATE ISOMERASE"/>
    <property type="match status" value="1"/>
</dbReference>
<dbReference type="PANTHER" id="PTHR11934:SF0">
    <property type="entry name" value="RIBOSE-5-PHOSPHATE ISOMERASE"/>
    <property type="match status" value="1"/>
</dbReference>
<accession>A0A830GTY0</accession>
<dbReference type="OrthoDB" id="19013at2157"/>
<gene>
    <name evidence="4" type="primary">rpiA</name>
    <name evidence="5" type="ORF">GCM10007981_02990</name>
</gene>
<dbReference type="GO" id="GO:0005829">
    <property type="term" value="C:cytosol"/>
    <property type="evidence" value="ECO:0007669"/>
    <property type="project" value="TreeGrafter"/>
</dbReference>
<dbReference type="UniPathway" id="UPA00115">
    <property type="reaction ID" value="UER00412"/>
</dbReference>
<dbReference type="SUPFAM" id="SSF75445">
    <property type="entry name" value="D-ribose-5-phosphate isomerase (RpiA), lid domain"/>
    <property type="match status" value="1"/>
</dbReference>
<dbReference type="FunFam" id="3.30.70.260:FF:000018">
    <property type="entry name" value="Ribose-5-phosphate isomerase A"/>
    <property type="match status" value="1"/>
</dbReference>
<reference evidence="5" key="1">
    <citation type="journal article" date="2014" name="Int. J. Syst. Evol. Microbiol.">
        <title>Complete genome sequence of Corynebacterium casei LMG S-19264T (=DSM 44701T), isolated from a smear-ripened cheese.</title>
        <authorList>
            <consortium name="US DOE Joint Genome Institute (JGI-PGF)"/>
            <person name="Walter F."/>
            <person name="Albersmeier A."/>
            <person name="Kalinowski J."/>
            <person name="Ruckert C."/>
        </authorList>
    </citation>
    <scope>NUCLEOTIDE SEQUENCE</scope>
    <source>
        <strain evidence="5">JCM 10088</strain>
    </source>
</reference>
<dbReference type="InterPro" id="IPR004788">
    <property type="entry name" value="Ribose5P_isomerase_type_A"/>
</dbReference>
<evidence type="ECO:0000256" key="1">
    <source>
        <dbReference type="ARBA" id="ARBA00001713"/>
    </source>
</evidence>
<evidence type="ECO:0000313" key="6">
    <source>
        <dbReference type="Proteomes" id="UP000610960"/>
    </source>
</evidence>
<feature type="binding site" evidence="4">
    <location>
        <begin position="96"/>
        <end position="99"/>
    </location>
    <ligand>
        <name>substrate</name>
    </ligand>
</feature>
<dbReference type="HAMAP" id="MF_00170">
    <property type="entry name" value="Rib_5P_isom_A"/>
    <property type="match status" value="1"/>
</dbReference>
<dbReference type="EMBL" id="BMNL01000001">
    <property type="protein sequence ID" value="GGP19412.1"/>
    <property type="molecule type" value="Genomic_DNA"/>
</dbReference>